<dbReference type="EC" id="3.4.11.-" evidence="10"/>
<comment type="cofactor">
    <cofactor evidence="1 10">
        <name>Zn(2+)</name>
        <dbReference type="ChEBI" id="CHEBI:29105"/>
    </cofactor>
</comment>
<dbReference type="AlphaFoldDB" id="A0A6L5G5Z9"/>
<evidence type="ECO:0000256" key="10">
    <source>
        <dbReference type="RuleBase" id="RU004387"/>
    </source>
</evidence>
<keyword evidence="8 9" id="KW-0482">Metalloprotease</keyword>
<evidence type="ECO:0000256" key="2">
    <source>
        <dbReference type="ARBA" id="ARBA00008290"/>
    </source>
</evidence>
<evidence type="ECO:0000256" key="8">
    <source>
        <dbReference type="ARBA" id="ARBA00023049"/>
    </source>
</evidence>
<dbReference type="GO" id="GO:0006508">
    <property type="term" value="P:proteolysis"/>
    <property type="evidence" value="ECO:0007669"/>
    <property type="project" value="UniProtKB-KW"/>
</dbReference>
<protein>
    <recommendedName>
        <fullName evidence="10">M18 family aminopeptidase</fullName>
        <ecNumber evidence="10">3.4.11.-</ecNumber>
    </recommendedName>
</protein>
<dbReference type="SUPFAM" id="SSF101821">
    <property type="entry name" value="Aminopeptidase/glucanase lid domain"/>
    <property type="match status" value="1"/>
</dbReference>
<keyword evidence="6 9" id="KW-0378">Hydrolase</keyword>
<dbReference type="GO" id="GO:0008237">
    <property type="term" value="F:metallopeptidase activity"/>
    <property type="evidence" value="ECO:0007669"/>
    <property type="project" value="UniProtKB-KW"/>
</dbReference>
<gene>
    <name evidence="11" type="ORF">GFD30_05660</name>
</gene>
<evidence type="ECO:0000256" key="6">
    <source>
        <dbReference type="ARBA" id="ARBA00022801"/>
    </source>
</evidence>
<evidence type="ECO:0000313" key="11">
    <source>
        <dbReference type="EMBL" id="MQM25065.1"/>
    </source>
</evidence>
<keyword evidence="12" id="KW-1185">Reference proteome</keyword>
<accession>A0A6L5G5Z9</accession>
<dbReference type="GO" id="GO:0004177">
    <property type="term" value="F:aminopeptidase activity"/>
    <property type="evidence" value="ECO:0007669"/>
    <property type="project" value="UniProtKB-KW"/>
</dbReference>
<reference evidence="11 12" key="1">
    <citation type="submission" date="2019-10" db="EMBL/GenBank/DDBJ databases">
        <title>Glycomyces albidus sp. nov., a novel actinomycete isolated from rhizosphere soil of wheat (Triticum aestivum L.).</title>
        <authorList>
            <person name="Qian L."/>
        </authorList>
    </citation>
    <scope>NUCLEOTIDE SEQUENCE [LARGE SCALE GENOMIC DNA]</scope>
    <source>
        <strain evidence="11 12">NEAU-7082</strain>
    </source>
</reference>
<keyword evidence="5 9" id="KW-0479">Metal-binding</keyword>
<keyword evidence="7 9" id="KW-0862">Zinc</keyword>
<evidence type="ECO:0000313" key="12">
    <source>
        <dbReference type="Proteomes" id="UP000477750"/>
    </source>
</evidence>
<dbReference type="GO" id="GO:0005737">
    <property type="term" value="C:cytoplasm"/>
    <property type="evidence" value="ECO:0007669"/>
    <property type="project" value="UniProtKB-ARBA"/>
</dbReference>
<dbReference type="EMBL" id="WIAO01000004">
    <property type="protein sequence ID" value="MQM25065.1"/>
    <property type="molecule type" value="Genomic_DNA"/>
</dbReference>
<evidence type="ECO:0000256" key="1">
    <source>
        <dbReference type="ARBA" id="ARBA00001947"/>
    </source>
</evidence>
<dbReference type="InterPro" id="IPR023358">
    <property type="entry name" value="Peptidase_M18_dom2"/>
</dbReference>
<comment type="similarity">
    <text evidence="2 9">Belongs to the peptidase M18 family.</text>
</comment>
<evidence type="ECO:0000256" key="9">
    <source>
        <dbReference type="RuleBase" id="RU004386"/>
    </source>
</evidence>
<comment type="caution">
    <text evidence="11">The sequence shown here is derived from an EMBL/GenBank/DDBJ whole genome shotgun (WGS) entry which is preliminary data.</text>
</comment>
<dbReference type="CDD" id="cd05658">
    <property type="entry name" value="M18_DAP"/>
    <property type="match status" value="1"/>
</dbReference>
<dbReference type="InterPro" id="IPR001948">
    <property type="entry name" value="Peptidase_M18"/>
</dbReference>
<dbReference type="Gene3D" id="2.30.250.10">
    <property type="entry name" value="Aminopeptidase i, Domain 2"/>
    <property type="match status" value="1"/>
</dbReference>
<name>A0A6L5G5Z9_9ACTN</name>
<evidence type="ECO:0000256" key="4">
    <source>
        <dbReference type="ARBA" id="ARBA00022670"/>
    </source>
</evidence>
<dbReference type="Proteomes" id="UP000477750">
    <property type="component" value="Unassembled WGS sequence"/>
</dbReference>
<evidence type="ECO:0000256" key="3">
    <source>
        <dbReference type="ARBA" id="ARBA00022438"/>
    </source>
</evidence>
<evidence type="ECO:0000256" key="7">
    <source>
        <dbReference type="ARBA" id="ARBA00022833"/>
    </source>
</evidence>
<organism evidence="11 12">
    <name type="scientific">Glycomyces albidus</name>
    <dbReference type="NCBI Taxonomy" id="2656774"/>
    <lineage>
        <taxon>Bacteria</taxon>
        <taxon>Bacillati</taxon>
        <taxon>Actinomycetota</taxon>
        <taxon>Actinomycetes</taxon>
        <taxon>Glycomycetales</taxon>
        <taxon>Glycomycetaceae</taxon>
        <taxon>Glycomyces</taxon>
    </lineage>
</organism>
<evidence type="ECO:0000256" key="5">
    <source>
        <dbReference type="ARBA" id="ARBA00022723"/>
    </source>
</evidence>
<dbReference type="GO" id="GO:0008270">
    <property type="term" value="F:zinc ion binding"/>
    <property type="evidence" value="ECO:0007669"/>
    <property type="project" value="InterPro"/>
</dbReference>
<dbReference type="NCBIfam" id="NF002759">
    <property type="entry name" value="PRK02813.1"/>
    <property type="match status" value="1"/>
</dbReference>
<dbReference type="PANTHER" id="PTHR28570">
    <property type="entry name" value="ASPARTYL AMINOPEPTIDASE"/>
    <property type="match status" value="1"/>
</dbReference>
<keyword evidence="3 9" id="KW-0031">Aminopeptidase</keyword>
<dbReference type="Gene3D" id="3.40.630.10">
    <property type="entry name" value="Zn peptidases"/>
    <property type="match status" value="1"/>
</dbReference>
<dbReference type="PANTHER" id="PTHR28570:SF3">
    <property type="entry name" value="ASPARTYL AMINOPEPTIDASE"/>
    <property type="match status" value="1"/>
</dbReference>
<dbReference type="SUPFAM" id="SSF53187">
    <property type="entry name" value="Zn-dependent exopeptidases"/>
    <property type="match status" value="1"/>
</dbReference>
<proteinExistence type="inferred from homology"/>
<sequence length="428" mass="45606">MSTGGAAMPRFDRSHTDDLAAFIQASPTPYHACAEAAKRLEAAGFRRLAETDDWPAGEPGGHYTVRDGSIIAWRVDDPSIGAFRIFGAHTDTPTFKVKPDPDLGSAGWKQIAVEVYGGVPHQTWLDRDLSVAGRLVMRDGSEVLVHVDRPLLRIPRLAIHLDRGVNEGQKLNAQTQLTPVWGIGAARPGEFLEFIAAEAGVDAADVFGHDLFTVALDPPAYLGKDEELFAAWRLDNLTSTHAGIAALIAAEGTGANVPVLAAFNYEEIGSTTYSGAQSPFLETVLRRVLGGDADEAYAKTIAASAMMSSDTGNAVHPNFPEKHDPVHRPIPGGGPMIKVSANQRYASGAEEHALFRRSAEAAGIPWQTYVNRNDIPGGTTIGPLSGTQLGMLTVDVGLPILSMHSARELCGSDDPGYLADLALGMFTH</sequence>
<dbReference type="PRINTS" id="PR00932">
    <property type="entry name" value="AMINO1PTASE"/>
</dbReference>
<dbReference type="Pfam" id="PF02127">
    <property type="entry name" value="Peptidase_M18"/>
    <property type="match status" value="1"/>
</dbReference>
<keyword evidence="4 9" id="KW-0645">Protease</keyword>